<evidence type="ECO:0000313" key="2">
    <source>
        <dbReference type="Proteomes" id="UP000008234"/>
    </source>
</evidence>
<dbReference type="Proteomes" id="UP000008234">
    <property type="component" value="Chromosome"/>
</dbReference>
<dbReference type="HOGENOM" id="CLU_2955105_0_0_9"/>
<name>D3R1H5_MAGIU</name>
<dbReference type="KEGG" id="clo:HMPREF0868_0712"/>
<accession>D3R1H5</accession>
<protein>
    <submittedName>
        <fullName evidence="1">Uncharacterized protein</fullName>
    </submittedName>
</protein>
<dbReference type="AlphaFoldDB" id="D3R1H5"/>
<proteinExistence type="predicted"/>
<dbReference type="EMBL" id="CP001850">
    <property type="protein sequence ID" value="ADC91207.1"/>
    <property type="molecule type" value="Genomic_DNA"/>
</dbReference>
<evidence type="ECO:0000313" key="1">
    <source>
        <dbReference type="EMBL" id="ADC91207.1"/>
    </source>
</evidence>
<reference evidence="2" key="1">
    <citation type="submission" date="2009-12" db="EMBL/GenBank/DDBJ databases">
        <title>Sequence of Clostridiales genomosp. BVAB3 str. UPII9-5.</title>
        <authorList>
            <person name="Madupu R."/>
            <person name="Durkin A.S."/>
            <person name="Torralba M."/>
            <person name="Methe B."/>
            <person name="Sutton G.G."/>
            <person name="Strausberg R.L."/>
            <person name="Nelson K.E."/>
        </authorList>
    </citation>
    <scope>NUCLEOTIDE SEQUENCE [LARGE SCALE GENOMIC DNA]</scope>
    <source>
        <strain evidence="2">UPII9-5</strain>
    </source>
</reference>
<gene>
    <name evidence="1" type="ordered locus">HMPREF0868_0712</name>
</gene>
<keyword evidence="2" id="KW-1185">Reference proteome</keyword>
<sequence length="59" mass="6519">MREYSALMWLLLAVVVTVFDSPCLALAFSFVSRFGRLGSGLAWGEDIGDKFLSGIDYLL</sequence>
<dbReference type="STRING" id="699246.HMPREF0868_0712"/>
<organism evidence="1 2">
    <name type="scientific">Mageeibacillus indolicus (strain UPII9-5)</name>
    <name type="common">Clostridiales genomosp. BVAB3 (strain UPII9-5)</name>
    <dbReference type="NCBI Taxonomy" id="699246"/>
    <lineage>
        <taxon>Bacteria</taxon>
        <taxon>Bacillati</taxon>
        <taxon>Bacillota</taxon>
        <taxon>Clostridia</taxon>
        <taxon>Eubacteriales</taxon>
        <taxon>Oscillospiraceae</taxon>
        <taxon>Mageeibacillus</taxon>
    </lineage>
</organism>